<dbReference type="SUPFAM" id="SSF55811">
    <property type="entry name" value="Nudix"/>
    <property type="match status" value="1"/>
</dbReference>
<dbReference type="EMBL" id="PCYK01000012">
    <property type="protein sequence ID" value="PIR46123.1"/>
    <property type="molecule type" value="Genomic_DNA"/>
</dbReference>
<comment type="caution">
    <text evidence="3">The sequence shown here is derived from an EMBL/GenBank/DDBJ whole genome shotgun (WGS) entry which is preliminary data.</text>
</comment>
<dbReference type="InterPro" id="IPR051325">
    <property type="entry name" value="Nudix_hydrolase_domain"/>
</dbReference>
<dbReference type="AlphaFoldDB" id="A0A2H0RI10"/>
<dbReference type="PROSITE" id="PS51462">
    <property type="entry name" value="NUDIX"/>
    <property type="match status" value="1"/>
</dbReference>
<dbReference type="InterPro" id="IPR015797">
    <property type="entry name" value="NUDIX_hydrolase-like_dom_sf"/>
</dbReference>
<dbReference type="InterPro" id="IPR020084">
    <property type="entry name" value="NUDIX_hydrolase_CS"/>
</dbReference>
<keyword evidence="1" id="KW-0378">Hydrolase</keyword>
<accession>A0A2H0RI10</accession>
<dbReference type="PROSITE" id="PS00893">
    <property type="entry name" value="NUDIX_BOX"/>
    <property type="match status" value="1"/>
</dbReference>
<dbReference type="InterPro" id="IPR000086">
    <property type="entry name" value="NUDIX_hydrolase_dom"/>
</dbReference>
<evidence type="ECO:0000256" key="1">
    <source>
        <dbReference type="ARBA" id="ARBA00022801"/>
    </source>
</evidence>
<dbReference type="Pfam" id="PF00293">
    <property type="entry name" value="NUDIX"/>
    <property type="match status" value="1"/>
</dbReference>
<organism evidence="3 4">
    <name type="scientific">Candidatus Vogelbacteria bacterium CG10_big_fil_rev_8_21_14_0_10_49_38</name>
    <dbReference type="NCBI Taxonomy" id="1975043"/>
    <lineage>
        <taxon>Bacteria</taxon>
        <taxon>Candidatus Vogeliibacteriota</taxon>
    </lineage>
</organism>
<sequence length="163" mass="19422">MKISFKIKRFFVRTFYFFFNPVRLSYLKIFKINTFGAKCLIKYGNKFLMVRNYYGQRKWTFPGGGVKKNEDPQLGACRETKEEVGILIEDPVLLGQYVNLKEERTDKVFCYYQEVSAPDFKLCPYEIAEAGWFALEEFPDYQAHSVAKVMVMYKDYWENLQRN</sequence>
<dbReference type="GO" id="GO:0004081">
    <property type="term" value="F:bis(5'-nucleosyl)-tetraphosphatase (asymmetrical) activity"/>
    <property type="evidence" value="ECO:0007669"/>
    <property type="project" value="TreeGrafter"/>
</dbReference>
<protein>
    <recommendedName>
        <fullName evidence="2">Nudix hydrolase domain-containing protein</fullName>
    </recommendedName>
</protein>
<reference evidence="3 4" key="1">
    <citation type="submission" date="2017-09" db="EMBL/GenBank/DDBJ databases">
        <title>Depth-based differentiation of microbial function through sediment-hosted aquifers and enrichment of novel symbionts in the deep terrestrial subsurface.</title>
        <authorList>
            <person name="Probst A.J."/>
            <person name="Ladd B."/>
            <person name="Jarett J.K."/>
            <person name="Geller-Mcgrath D.E."/>
            <person name="Sieber C.M."/>
            <person name="Emerson J.B."/>
            <person name="Anantharaman K."/>
            <person name="Thomas B.C."/>
            <person name="Malmstrom R."/>
            <person name="Stieglmeier M."/>
            <person name="Klingl A."/>
            <person name="Woyke T."/>
            <person name="Ryan C.M."/>
            <person name="Banfield J.F."/>
        </authorList>
    </citation>
    <scope>NUCLEOTIDE SEQUENCE [LARGE SCALE GENOMIC DNA]</scope>
    <source>
        <strain evidence="3">CG10_big_fil_rev_8_21_14_0_10_49_38</strain>
    </source>
</reference>
<dbReference type="GO" id="GO:0006167">
    <property type="term" value="P:AMP biosynthetic process"/>
    <property type="evidence" value="ECO:0007669"/>
    <property type="project" value="TreeGrafter"/>
</dbReference>
<dbReference type="CDD" id="cd02883">
    <property type="entry name" value="NUDIX_Hydrolase"/>
    <property type="match status" value="1"/>
</dbReference>
<dbReference type="Proteomes" id="UP000230431">
    <property type="component" value="Unassembled WGS sequence"/>
</dbReference>
<dbReference type="GO" id="GO:0006754">
    <property type="term" value="P:ATP biosynthetic process"/>
    <property type="evidence" value="ECO:0007669"/>
    <property type="project" value="TreeGrafter"/>
</dbReference>
<dbReference type="Gene3D" id="3.90.79.10">
    <property type="entry name" value="Nucleoside Triphosphate Pyrophosphohydrolase"/>
    <property type="match status" value="1"/>
</dbReference>
<gene>
    <name evidence="3" type="ORF">COV08_01755</name>
</gene>
<feature type="domain" description="Nudix hydrolase" evidence="2">
    <location>
        <begin position="30"/>
        <end position="154"/>
    </location>
</feature>
<evidence type="ECO:0000259" key="2">
    <source>
        <dbReference type="PROSITE" id="PS51462"/>
    </source>
</evidence>
<dbReference type="PANTHER" id="PTHR21340:SF0">
    <property type="entry name" value="BIS(5'-NUCLEOSYL)-TETRAPHOSPHATASE [ASYMMETRICAL]"/>
    <property type="match status" value="1"/>
</dbReference>
<name>A0A2H0RI10_9BACT</name>
<evidence type="ECO:0000313" key="4">
    <source>
        <dbReference type="Proteomes" id="UP000230431"/>
    </source>
</evidence>
<proteinExistence type="predicted"/>
<evidence type="ECO:0000313" key="3">
    <source>
        <dbReference type="EMBL" id="PIR46123.1"/>
    </source>
</evidence>
<dbReference type="PANTHER" id="PTHR21340">
    <property type="entry name" value="DIADENOSINE 5,5-P1,P4-TETRAPHOSPHATE PYROPHOSPHOHYDROLASE MUTT"/>
    <property type="match status" value="1"/>
</dbReference>